<dbReference type="InterPro" id="IPR003660">
    <property type="entry name" value="HAMP_dom"/>
</dbReference>
<feature type="transmembrane region" description="Helical" evidence="4">
    <location>
        <begin position="20"/>
        <end position="41"/>
    </location>
</feature>
<proteinExistence type="inferred from homology"/>
<accession>A0ABU8TNK2</accession>
<evidence type="ECO:0000256" key="1">
    <source>
        <dbReference type="ARBA" id="ARBA00023224"/>
    </source>
</evidence>
<evidence type="ECO:0000259" key="6">
    <source>
        <dbReference type="PROSITE" id="PS50885"/>
    </source>
</evidence>
<keyword evidence="8" id="KW-1185">Reference proteome</keyword>
<dbReference type="Proteomes" id="UP001385499">
    <property type="component" value="Unassembled WGS sequence"/>
</dbReference>
<dbReference type="Gene3D" id="6.10.340.10">
    <property type="match status" value="1"/>
</dbReference>
<dbReference type="PROSITE" id="PS50111">
    <property type="entry name" value="CHEMOTAXIS_TRANSDUC_2"/>
    <property type="match status" value="1"/>
</dbReference>
<comment type="caution">
    <text evidence="7">The sequence shown here is derived from an EMBL/GenBank/DDBJ whole genome shotgun (WGS) entry which is preliminary data.</text>
</comment>
<feature type="domain" description="Methyl-accepting transducer" evidence="5">
    <location>
        <begin position="411"/>
        <end position="647"/>
    </location>
</feature>
<keyword evidence="4" id="KW-1133">Transmembrane helix</keyword>
<evidence type="ECO:0000256" key="2">
    <source>
        <dbReference type="ARBA" id="ARBA00029447"/>
    </source>
</evidence>
<dbReference type="RefSeq" id="WP_340275999.1">
    <property type="nucleotide sequence ID" value="NZ_JBAKIA010000013.1"/>
</dbReference>
<evidence type="ECO:0000259" key="5">
    <source>
        <dbReference type="PROSITE" id="PS50111"/>
    </source>
</evidence>
<dbReference type="SMART" id="SM01358">
    <property type="entry name" value="HBM"/>
    <property type="match status" value="1"/>
</dbReference>
<dbReference type="SMART" id="SM00304">
    <property type="entry name" value="HAMP"/>
    <property type="match status" value="1"/>
</dbReference>
<keyword evidence="4" id="KW-0472">Membrane</keyword>
<sequence length="667" mass="70495">MPKAQSAFLGFSSLSVKARILSLSGLTVVGLLAIGAIFFWSQEQVAAAFARFEASANLSQKMSGLIEQGGVMRSIENGYLASPSEEALPEFLIVLSNARTIVDEISVNREAMGLDAEIADVLDTFDGTSGAFEMLDGIQSKIGYGSNDGLRGVLAQTAGDAQARLKKEMSFGGGPDFEKLVRAVLAVQLAEKEFILDQNEASLATFEETFTQFEKLLKKAYLPNEIKDDIGSQMAAYRTAFDSFTAATADKSKSVELLGNLFDLVPPHIASLNEAARLAQKKAHDDLQSIRKMSDIIVWSVIVAMLIGLSLMAILIGRSISGPLLRLQEAMEALASGKSDIQLPDARGKNEIAVMTRTVSVFRDNAIERVRLGEVQHQENELRDARVLRLEEMITNFDDKVGAALNSLDRSNGELLQTSVAVEAAADDVSGQANRAASAVQIAAENVNTAASASEELASSINEIASQANKSTEVAKQAVKSAQGTHSTMEKLSQAANRIGEVMALIRDIAAQTNLLALNATIEAARAGEAGKGFAVVASEVKQLAEQTSKATEDIAVQVDAIQGSSADAMTAIEDVTCVISEMEGLASAVASAVVQQDSAVQSIAQNVNDASLRADEGTQLMVDVGSATEHSRSTGAEVESAATSLSEQAALIRAEISTFLVGVRAA</sequence>
<name>A0ABU8TNK2_9HYPH</name>
<feature type="domain" description="HAMP" evidence="6">
    <location>
        <begin position="318"/>
        <end position="371"/>
    </location>
</feature>
<organism evidence="7 8">
    <name type="scientific">Roseibium algae</name>
    <dbReference type="NCBI Taxonomy" id="3123038"/>
    <lineage>
        <taxon>Bacteria</taxon>
        <taxon>Pseudomonadati</taxon>
        <taxon>Pseudomonadota</taxon>
        <taxon>Alphaproteobacteria</taxon>
        <taxon>Hyphomicrobiales</taxon>
        <taxon>Stappiaceae</taxon>
        <taxon>Roseibium</taxon>
    </lineage>
</organism>
<dbReference type="Pfam" id="PF00015">
    <property type="entry name" value="MCPsignal"/>
    <property type="match status" value="1"/>
</dbReference>
<dbReference type="SUPFAM" id="SSF58104">
    <property type="entry name" value="Methyl-accepting chemotaxis protein (MCP) signaling domain"/>
    <property type="match status" value="1"/>
</dbReference>
<keyword evidence="4" id="KW-0812">Transmembrane</keyword>
<dbReference type="SMART" id="SM00283">
    <property type="entry name" value="MA"/>
    <property type="match status" value="1"/>
</dbReference>
<keyword evidence="1 3" id="KW-0807">Transducer</keyword>
<evidence type="ECO:0000256" key="4">
    <source>
        <dbReference type="SAM" id="Phobius"/>
    </source>
</evidence>
<dbReference type="InterPro" id="IPR032255">
    <property type="entry name" value="HBM"/>
</dbReference>
<dbReference type="InterPro" id="IPR004089">
    <property type="entry name" value="MCPsignal_dom"/>
</dbReference>
<dbReference type="PANTHER" id="PTHR32089:SF112">
    <property type="entry name" value="LYSOZYME-LIKE PROTEIN-RELATED"/>
    <property type="match status" value="1"/>
</dbReference>
<evidence type="ECO:0000313" key="8">
    <source>
        <dbReference type="Proteomes" id="UP001385499"/>
    </source>
</evidence>
<dbReference type="EMBL" id="JBAKIA010000013">
    <property type="protein sequence ID" value="MEJ8475761.1"/>
    <property type="molecule type" value="Genomic_DNA"/>
</dbReference>
<evidence type="ECO:0000313" key="7">
    <source>
        <dbReference type="EMBL" id="MEJ8475761.1"/>
    </source>
</evidence>
<dbReference type="PANTHER" id="PTHR32089">
    <property type="entry name" value="METHYL-ACCEPTING CHEMOTAXIS PROTEIN MCPB"/>
    <property type="match status" value="1"/>
</dbReference>
<gene>
    <name evidence="7" type="ORF">V6575_16835</name>
</gene>
<feature type="transmembrane region" description="Helical" evidence="4">
    <location>
        <begin position="296"/>
        <end position="316"/>
    </location>
</feature>
<protein>
    <submittedName>
        <fullName evidence="7">HAMP domain-containing methyl-accepting chemotaxis protein</fullName>
    </submittedName>
</protein>
<reference evidence="7 8" key="1">
    <citation type="submission" date="2024-02" db="EMBL/GenBank/DDBJ databases">
        <title>Roseibium algae sp. nov., isolated from marine alga (Grateloupia sp.), showing potential in myo-inositol conversion.</title>
        <authorList>
            <person name="Wang Y."/>
        </authorList>
    </citation>
    <scope>NUCLEOTIDE SEQUENCE [LARGE SCALE GENOMIC DNA]</scope>
    <source>
        <strain evidence="7 8">H3510</strain>
    </source>
</reference>
<dbReference type="PROSITE" id="PS50885">
    <property type="entry name" value="HAMP"/>
    <property type="match status" value="1"/>
</dbReference>
<dbReference type="Gene3D" id="1.10.287.950">
    <property type="entry name" value="Methyl-accepting chemotaxis protein"/>
    <property type="match status" value="1"/>
</dbReference>
<evidence type="ECO:0000256" key="3">
    <source>
        <dbReference type="PROSITE-ProRule" id="PRU00284"/>
    </source>
</evidence>
<comment type="similarity">
    <text evidence="2">Belongs to the methyl-accepting chemotaxis (MCP) protein family.</text>
</comment>
<dbReference type="Pfam" id="PF00672">
    <property type="entry name" value="HAMP"/>
    <property type="match status" value="1"/>
</dbReference>